<dbReference type="RefSeq" id="WP_114797111.1">
    <property type="nucleotide sequence ID" value="NZ_QQZY01000008.1"/>
</dbReference>
<dbReference type="Proteomes" id="UP000254134">
    <property type="component" value="Unassembled WGS sequence"/>
</dbReference>
<evidence type="ECO:0008006" key="3">
    <source>
        <dbReference type="Google" id="ProtNLM"/>
    </source>
</evidence>
<gene>
    <name evidence="1" type="ORF">Gocc_2706</name>
</gene>
<evidence type="ECO:0000313" key="2">
    <source>
        <dbReference type="Proteomes" id="UP000254134"/>
    </source>
</evidence>
<dbReference type="InterPro" id="IPR036249">
    <property type="entry name" value="Thioredoxin-like_sf"/>
</dbReference>
<reference evidence="2" key="2">
    <citation type="journal article" date="2019" name="MicrobiologyOpen">
        <title>High-quality draft genome sequence of Gaiella occulta isolated from a 150 meter deep mineral water borehole and comparison with the genome sequences of other deep-branching lineages of the phylum Actinobacteria.</title>
        <authorList>
            <person name="Severino R."/>
            <person name="Froufe H.J.C."/>
            <person name="Barroso C."/>
            <person name="Albuquerque L."/>
            <person name="Lobo-da-Cunha A."/>
            <person name="da Costa M.S."/>
            <person name="Egas C."/>
        </authorList>
    </citation>
    <scope>NUCLEOTIDE SEQUENCE [LARGE SCALE GENOMIC DNA]</scope>
    <source>
        <strain evidence="2">F2-233</strain>
    </source>
</reference>
<protein>
    <recommendedName>
        <fullName evidence="3">Thioredoxin</fullName>
    </recommendedName>
</protein>
<sequence>MTFHLTPQARILAIVGLAGLLAVSALMASRAGVIGAGSAGSSPTATRVVTTIRPALPATTRPATEPTTPKVVLLPGLPQPVARALRTSKVVVVSLYAGPAQADRAAVAQARAGARTAGAGFVAMNVVDDRKARQLASFVGPVSPPTLLVVRRPGRVLTRIEGTVDSTIVAQAAHDAGARRR</sequence>
<dbReference type="AlphaFoldDB" id="A0A7M2YU64"/>
<keyword evidence="2" id="KW-1185">Reference proteome</keyword>
<evidence type="ECO:0000313" key="1">
    <source>
        <dbReference type="EMBL" id="RDI73565.1"/>
    </source>
</evidence>
<accession>A0A7M2YU64</accession>
<comment type="caution">
    <text evidence="1">The sequence shown here is derived from an EMBL/GenBank/DDBJ whole genome shotgun (WGS) entry which is preliminary data.</text>
</comment>
<reference evidence="1 2" key="1">
    <citation type="submission" date="2018-07" db="EMBL/GenBank/DDBJ databases">
        <title>High-quality-draft genome sequence of Gaiella occulta.</title>
        <authorList>
            <person name="Severino R."/>
            <person name="Froufe H.J.C."/>
            <person name="Rainey F.A."/>
            <person name="Barroso C."/>
            <person name="Albuquerque L."/>
            <person name="Lobo-Da-Cunha A."/>
            <person name="Da Costa M.S."/>
            <person name="Egas C."/>
        </authorList>
    </citation>
    <scope>NUCLEOTIDE SEQUENCE [LARGE SCALE GENOMIC DNA]</scope>
    <source>
        <strain evidence="1 2">F2-233</strain>
    </source>
</reference>
<name>A0A7M2YU64_9ACTN</name>
<dbReference type="EMBL" id="QQZY01000008">
    <property type="protein sequence ID" value="RDI73565.1"/>
    <property type="molecule type" value="Genomic_DNA"/>
</dbReference>
<dbReference type="SUPFAM" id="SSF52833">
    <property type="entry name" value="Thioredoxin-like"/>
    <property type="match status" value="1"/>
</dbReference>
<proteinExistence type="predicted"/>
<organism evidence="1 2">
    <name type="scientific">Gaiella occulta</name>
    <dbReference type="NCBI Taxonomy" id="1002870"/>
    <lineage>
        <taxon>Bacteria</taxon>
        <taxon>Bacillati</taxon>
        <taxon>Actinomycetota</taxon>
        <taxon>Thermoleophilia</taxon>
        <taxon>Gaiellales</taxon>
        <taxon>Gaiellaceae</taxon>
        <taxon>Gaiella</taxon>
    </lineage>
</organism>